<dbReference type="AlphaFoldDB" id="A0A452YH16"/>
<reference evidence="3" key="5">
    <citation type="journal article" date="2021" name="G3 (Bethesda)">
        <title>Aegilops tauschii genome assembly Aet v5.0 features greater sequence contiguity and improved annotation.</title>
        <authorList>
            <person name="Wang L."/>
            <person name="Zhu T."/>
            <person name="Rodriguez J.C."/>
            <person name="Deal K.R."/>
            <person name="Dubcovsky J."/>
            <person name="McGuire P.E."/>
            <person name="Lux T."/>
            <person name="Spannagl M."/>
            <person name="Mayer K.F.X."/>
            <person name="Baldrich P."/>
            <person name="Meyers B.C."/>
            <person name="Huo N."/>
            <person name="Gu Y.Q."/>
            <person name="Zhou H."/>
            <person name="Devos K.M."/>
            <person name="Bennetzen J.L."/>
            <person name="Unver T."/>
            <person name="Budak H."/>
            <person name="Gulick P.J."/>
            <person name="Galiba G."/>
            <person name="Kalapos B."/>
            <person name="Nelson D.R."/>
            <person name="Li P."/>
            <person name="You F.M."/>
            <person name="Luo M.C."/>
            <person name="Dvorak J."/>
        </authorList>
    </citation>
    <scope>NUCLEOTIDE SEQUENCE [LARGE SCALE GENOMIC DNA]</scope>
    <source>
        <strain evidence="3">cv. AL8/78</strain>
    </source>
</reference>
<reference evidence="3" key="4">
    <citation type="submission" date="2019-03" db="UniProtKB">
        <authorList>
            <consortium name="EnsemblPlants"/>
        </authorList>
    </citation>
    <scope>IDENTIFICATION</scope>
</reference>
<dbReference type="InterPro" id="IPR022059">
    <property type="entry name" value="DUF3615"/>
</dbReference>
<evidence type="ECO:0000313" key="3">
    <source>
        <dbReference type="EnsemblPlants" id="AET1Gv20415900.6"/>
    </source>
</evidence>
<dbReference type="KEGG" id="ats:109772929"/>
<feature type="compositionally biased region" description="Basic and acidic residues" evidence="1">
    <location>
        <begin position="187"/>
        <end position="199"/>
    </location>
</feature>
<feature type="compositionally biased region" description="Basic and acidic residues" evidence="1">
    <location>
        <begin position="158"/>
        <end position="174"/>
    </location>
</feature>
<reference evidence="3" key="3">
    <citation type="journal article" date="2017" name="Nature">
        <title>Genome sequence of the progenitor of the wheat D genome Aegilops tauschii.</title>
        <authorList>
            <person name="Luo M.C."/>
            <person name="Gu Y.Q."/>
            <person name="Puiu D."/>
            <person name="Wang H."/>
            <person name="Twardziok S.O."/>
            <person name="Deal K.R."/>
            <person name="Huo N."/>
            <person name="Zhu T."/>
            <person name="Wang L."/>
            <person name="Wang Y."/>
            <person name="McGuire P.E."/>
            <person name="Liu S."/>
            <person name="Long H."/>
            <person name="Ramasamy R.K."/>
            <person name="Rodriguez J.C."/>
            <person name="Van S.L."/>
            <person name="Yuan L."/>
            <person name="Wang Z."/>
            <person name="Xia Z."/>
            <person name="Xiao L."/>
            <person name="Anderson O.D."/>
            <person name="Ouyang S."/>
            <person name="Liang Y."/>
            <person name="Zimin A.V."/>
            <person name="Pertea G."/>
            <person name="Qi P."/>
            <person name="Bennetzen J.L."/>
            <person name="Dai X."/>
            <person name="Dawson M.W."/>
            <person name="Muller H.G."/>
            <person name="Kugler K."/>
            <person name="Rivarola-Duarte L."/>
            <person name="Spannagl M."/>
            <person name="Mayer K.F.X."/>
            <person name="Lu F.H."/>
            <person name="Bevan M.W."/>
            <person name="Leroy P."/>
            <person name="Li P."/>
            <person name="You F.M."/>
            <person name="Sun Q."/>
            <person name="Liu Z."/>
            <person name="Lyons E."/>
            <person name="Wicker T."/>
            <person name="Salzberg S.L."/>
            <person name="Devos K.M."/>
            <person name="Dvorak J."/>
        </authorList>
    </citation>
    <scope>NUCLEOTIDE SEQUENCE [LARGE SCALE GENOMIC DNA]</scope>
    <source>
        <strain evidence="3">cv. AL8/78</strain>
    </source>
</reference>
<dbReference type="PANTHER" id="PTHR33326:SF38">
    <property type="entry name" value="EXPRESSED PROTEIN"/>
    <property type="match status" value="1"/>
</dbReference>
<proteinExistence type="predicted"/>
<dbReference type="Gramene" id="AET1Gv20415900.6">
    <property type="protein sequence ID" value="AET1Gv20415900.6"/>
    <property type="gene ID" value="AET1Gv20415900"/>
</dbReference>
<dbReference type="GeneID" id="109772929"/>
<dbReference type="RefSeq" id="XP_040258259.1">
    <property type="nucleotide sequence ID" value="XM_040402325.3"/>
</dbReference>
<name>A0A452YH16_AEGTS</name>
<feature type="region of interest" description="Disordered" evidence="1">
    <location>
        <begin position="1"/>
        <end position="47"/>
    </location>
</feature>
<dbReference type="PANTHER" id="PTHR33326">
    <property type="entry name" value="OS05G0543800 PROTEIN"/>
    <property type="match status" value="1"/>
</dbReference>
<dbReference type="Pfam" id="PF12274">
    <property type="entry name" value="DUF3615"/>
    <property type="match status" value="1"/>
</dbReference>
<protein>
    <recommendedName>
        <fullName evidence="2">DUF3615 domain-containing protein</fullName>
    </recommendedName>
</protein>
<evidence type="ECO:0000313" key="4">
    <source>
        <dbReference type="Proteomes" id="UP000015105"/>
    </source>
</evidence>
<feature type="region of interest" description="Disordered" evidence="1">
    <location>
        <begin position="65"/>
        <end position="208"/>
    </location>
</feature>
<dbReference type="EnsemblPlants" id="AET1Gv20415900.6">
    <property type="protein sequence ID" value="AET1Gv20415900.6"/>
    <property type="gene ID" value="AET1Gv20415900"/>
</dbReference>
<feature type="region of interest" description="Disordered" evidence="1">
    <location>
        <begin position="267"/>
        <end position="302"/>
    </location>
</feature>
<organism evidence="3 4">
    <name type="scientific">Aegilops tauschii subsp. strangulata</name>
    <name type="common">Goatgrass</name>
    <dbReference type="NCBI Taxonomy" id="200361"/>
    <lineage>
        <taxon>Eukaryota</taxon>
        <taxon>Viridiplantae</taxon>
        <taxon>Streptophyta</taxon>
        <taxon>Embryophyta</taxon>
        <taxon>Tracheophyta</taxon>
        <taxon>Spermatophyta</taxon>
        <taxon>Magnoliopsida</taxon>
        <taxon>Liliopsida</taxon>
        <taxon>Poales</taxon>
        <taxon>Poaceae</taxon>
        <taxon>BOP clade</taxon>
        <taxon>Pooideae</taxon>
        <taxon>Triticodae</taxon>
        <taxon>Triticeae</taxon>
        <taxon>Triticinae</taxon>
        <taxon>Aegilops</taxon>
    </lineage>
</organism>
<dbReference type="Proteomes" id="UP000015105">
    <property type="component" value="Chromosome 1D"/>
</dbReference>
<reference evidence="4" key="2">
    <citation type="journal article" date="2017" name="Nat. Plants">
        <title>The Aegilops tauschii genome reveals multiple impacts of transposons.</title>
        <authorList>
            <person name="Zhao G."/>
            <person name="Zou C."/>
            <person name="Li K."/>
            <person name="Wang K."/>
            <person name="Li T."/>
            <person name="Gao L."/>
            <person name="Zhang X."/>
            <person name="Wang H."/>
            <person name="Yang Z."/>
            <person name="Liu X."/>
            <person name="Jiang W."/>
            <person name="Mao L."/>
            <person name="Kong X."/>
            <person name="Jiao Y."/>
            <person name="Jia J."/>
        </authorList>
    </citation>
    <scope>NUCLEOTIDE SEQUENCE [LARGE SCALE GENOMIC DNA]</scope>
    <source>
        <strain evidence="4">cv. AL8/78</strain>
    </source>
</reference>
<feature type="domain" description="DUF3615" evidence="2">
    <location>
        <begin position="395"/>
        <end position="494"/>
    </location>
</feature>
<keyword evidence="4" id="KW-1185">Reference proteome</keyword>
<feature type="compositionally biased region" description="Polar residues" evidence="1">
    <location>
        <begin position="267"/>
        <end position="276"/>
    </location>
</feature>
<dbReference type="OMA" id="DHEWVPL"/>
<feature type="compositionally biased region" description="Basic and acidic residues" evidence="1">
    <location>
        <begin position="1"/>
        <end position="12"/>
    </location>
</feature>
<reference evidence="4" key="1">
    <citation type="journal article" date="2014" name="Science">
        <title>Ancient hybridizations among the ancestral genomes of bread wheat.</title>
        <authorList>
            <consortium name="International Wheat Genome Sequencing Consortium,"/>
            <person name="Marcussen T."/>
            <person name="Sandve S.R."/>
            <person name="Heier L."/>
            <person name="Spannagl M."/>
            <person name="Pfeifer M."/>
            <person name="Jakobsen K.S."/>
            <person name="Wulff B.B."/>
            <person name="Steuernagel B."/>
            <person name="Mayer K.F."/>
            <person name="Olsen O.A."/>
        </authorList>
    </citation>
    <scope>NUCLEOTIDE SEQUENCE [LARGE SCALE GENOMIC DNA]</scope>
    <source>
        <strain evidence="4">cv. AL8/78</strain>
    </source>
</reference>
<evidence type="ECO:0000256" key="1">
    <source>
        <dbReference type="SAM" id="MobiDB-lite"/>
    </source>
</evidence>
<evidence type="ECO:0000259" key="2">
    <source>
        <dbReference type="Pfam" id="PF12274"/>
    </source>
</evidence>
<dbReference type="OrthoDB" id="684795at2759"/>
<sequence length="518" mass="57807">MDGDGDPHDGHHPQNPAPSDPRHPQLEEEGNPLPHEAQKEMAAVRRANKVARKIRRLRAKALARGQVKLQKEDLSQITPGSSVALAMGTHGYSETPPDTQHSGEQALKPGQVLRTGVLVEAPDKIPSSAGTDVSAAPPRPHIRQSVLYSDRPRRSRKPTSDKLPVEEHAGEVSSREFQVSTHHQSRSTRESTHRVEENANKVSGSVDLPESKTLALNDTRPKPELTDRVEENAGKVSSIEGPAVKVLLVEVDAGEVSSMEFKASTLRQSPPTLNSTHRSKECAYDTAESKTGSEIVEEEKLADESDPWAQEYREILEYLAEHRYTDVVEAMIAASHGFSNPAQHKLDAEARSSGEELKFPEVSKSFASPTENSVQGEPSTKDIIENAKKWMGEEVMVAFKKYIKWQDQFKDVEYSLDELQHQCFSVESYDHTFHHFNFTVKMKKPDGDWSSTPYFAQVKEIYGRKYYTCYELSSYDDGHCYACINQGMHALKHPIGEFGYDGGHPDTGSPFIYLSDDE</sequence>
<accession>A0A452YH16</accession>